<dbReference type="PANTHER" id="PTHR11240">
    <property type="entry name" value="RIBONUCLEASE T2"/>
    <property type="match status" value="1"/>
</dbReference>
<gene>
    <name evidence="4" type="ORF">GCM10011507_11250</name>
</gene>
<dbReference type="Pfam" id="PF00445">
    <property type="entry name" value="Ribonuclease_T2"/>
    <property type="match status" value="1"/>
</dbReference>
<evidence type="ECO:0000313" key="4">
    <source>
        <dbReference type="EMBL" id="GGA61494.1"/>
    </source>
</evidence>
<keyword evidence="5" id="KW-1185">Reference proteome</keyword>
<dbReference type="PANTHER" id="PTHR11240:SF22">
    <property type="entry name" value="RIBONUCLEASE T2"/>
    <property type="match status" value="1"/>
</dbReference>
<feature type="region of interest" description="Disordered" evidence="3">
    <location>
        <begin position="49"/>
        <end position="70"/>
    </location>
</feature>
<proteinExistence type="inferred from homology"/>
<dbReference type="InterPro" id="IPR018188">
    <property type="entry name" value="RNase_T2_His_AS_1"/>
</dbReference>
<accession>A0A916RM66</accession>
<organism evidence="4 5">
    <name type="scientific">Edaphobacter acidisoli</name>
    <dbReference type="NCBI Taxonomy" id="2040573"/>
    <lineage>
        <taxon>Bacteria</taxon>
        <taxon>Pseudomonadati</taxon>
        <taxon>Acidobacteriota</taxon>
        <taxon>Terriglobia</taxon>
        <taxon>Terriglobales</taxon>
        <taxon>Acidobacteriaceae</taxon>
        <taxon>Edaphobacter</taxon>
    </lineage>
</organism>
<dbReference type="GO" id="GO:0006401">
    <property type="term" value="P:RNA catabolic process"/>
    <property type="evidence" value="ECO:0007669"/>
    <property type="project" value="UniProtKB-ARBA"/>
</dbReference>
<dbReference type="SUPFAM" id="SSF55895">
    <property type="entry name" value="Ribonuclease Rh-like"/>
    <property type="match status" value="1"/>
</dbReference>
<comment type="caution">
    <text evidence="4">The sequence shown here is derived from an EMBL/GenBank/DDBJ whole genome shotgun (WGS) entry which is preliminary data.</text>
</comment>
<dbReference type="PROSITE" id="PS00530">
    <property type="entry name" value="RNASE_T2_1"/>
    <property type="match status" value="1"/>
</dbReference>
<evidence type="ECO:0000256" key="3">
    <source>
        <dbReference type="SAM" id="MobiDB-lite"/>
    </source>
</evidence>
<evidence type="ECO:0000256" key="2">
    <source>
        <dbReference type="RuleBase" id="RU004328"/>
    </source>
</evidence>
<dbReference type="Gene3D" id="3.90.730.10">
    <property type="entry name" value="Ribonuclease T2-like"/>
    <property type="match status" value="1"/>
</dbReference>
<sequence>MAHQRHPSSFLIADNRASNVLHSRTNMKTVQSLALTALLALTITACKSTQPSPQATSQHTYSAASSTEETAPTSQQNFDYYLLNLSWSPEFCYSHPNAVECSQHATFVLHGLWPQNTSGGYPQDCSDAPGPRNPSQYSDIYPDPGLLQHEWRTHGTCSGLAPDAFFSLARQAVHSVAIPAELTSLDHQISMPPADILNLFTQANPSIPASSLVLSCGHNFLTAVEVCFSKSLQPIACGPVRSCRANTVRIPPPR</sequence>
<dbReference type="CDD" id="cd01062">
    <property type="entry name" value="RNase_T2_prok"/>
    <property type="match status" value="1"/>
</dbReference>
<evidence type="ECO:0000256" key="1">
    <source>
        <dbReference type="ARBA" id="ARBA00007469"/>
    </source>
</evidence>
<comment type="similarity">
    <text evidence="1 2">Belongs to the RNase T2 family.</text>
</comment>
<evidence type="ECO:0000313" key="5">
    <source>
        <dbReference type="Proteomes" id="UP000648801"/>
    </source>
</evidence>
<dbReference type="InterPro" id="IPR039378">
    <property type="entry name" value="RNase_T2_prok"/>
</dbReference>
<dbReference type="InterPro" id="IPR033130">
    <property type="entry name" value="RNase_T2_His_AS_2"/>
</dbReference>
<dbReference type="Proteomes" id="UP000648801">
    <property type="component" value="Unassembled WGS sequence"/>
</dbReference>
<reference evidence="4" key="1">
    <citation type="journal article" date="2014" name="Int. J. Syst. Evol. Microbiol.">
        <title>Complete genome sequence of Corynebacterium casei LMG S-19264T (=DSM 44701T), isolated from a smear-ripened cheese.</title>
        <authorList>
            <consortium name="US DOE Joint Genome Institute (JGI-PGF)"/>
            <person name="Walter F."/>
            <person name="Albersmeier A."/>
            <person name="Kalinowski J."/>
            <person name="Ruckert C."/>
        </authorList>
    </citation>
    <scope>NUCLEOTIDE SEQUENCE</scope>
    <source>
        <strain evidence="4">CGMCC 1.15447</strain>
    </source>
</reference>
<reference evidence="4" key="2">
    <citation type="submission" date="2020-09" db="EMBL/GenBank/DDBJ databases">
        <authorList>
            <person name="Sun Q."/>
            <person name="Zhou Y."/>
        </authorList>
    </citation>
    <scope>NUCLEOTIDE SEQUENCE</scope>
    <source>
        <strain evidence="4">CGMCC 1.15447</strain>
    </source>
</reference>
<dbReference type="EMBL" id="BMJB01000001">
    <property type="protein sequence ID" value="GGA61494.1"/>
    <property type="molecule type" value="Genomic_DNA"/>
</dbReference>
<dbReference type="PROSITE" id="PS00531">
    <property type="entry name" value="RNASE_T2_2"/>
    <property type="match status" value="1"/>
</dbReference>
<dbReference type="InterPro" id="IPR036430">
    <property type="entry name" value="RNase_T2-like_sf"/>
</dbReference>
<name>A0A916RM66_9BACT</name>
<protein>
    <submittedName>
        <fullName evidence="4">Ribonuclease T(2)</fullName>
    </submittedName>
</protein>
<dbReference type="GO" id="GO:0033897">
    <property type="term" value="F:ribonuclease T2 activity"/>
    <property type="evidence" value="ECO:0007669"/>
    <property type="project" value="InterPro"/>
</dbReference>
<dbReference type="AlphaFoldDB" id="A0A916RM66"/>
<dbReference type="InterPro" id="IPR001568">
    <property type="entry name" value="RNase_T2-like"/>
</dbReference>
<dbReference type="GO" id="GO:0003723">
    <property type="term" value="F:RNA binding"/>
    <property type="evidence" value="ECO:0007669"/>
    <property type="project" value="InterPro"/>
</dbReference>